<organism evidence="2 3">
    <name type="scientific">Saccharothrix australiensis</name>
    <dbReference type="NCBI Taxonomy" id="2072"/>
    <lineage>
        <taxon>Bacteria</taxon>
        <taxon>Bacillati</taxon>
        <taxon>Actinomycetota</taxon>
        <taxon>Actinomycetes</taxon>
        <taxon>Pseudonocardiales</taxon>
        <taxon>Pseudonocardiaceae</taxon>
        <taxon>Saccharothrix</taxon>
    </lineage>
</organism>
<sequence>MKVSTRVVAALVAVGVGGATLASVAAAQPRAERFATTICHPPARGVNTIDFNGAPVSASQPVAVSISEGFLHGEGLGDARMTVENVTVVERLVKVRINVQWGEPLPFCLHYVG</sequence>
<dbReference type="AlphaFoldDB" id="A0A495W3Q1"/>
<dbReference type="Proteomes" id="UP000282084">
    <property type="component" value="Unassembled WGS sequence"/>
</dbReference>
<gene>
    <name evidence="2" type="ORF">C8E97_4405</name>
</gene>
<feature type="signal peptide" evidence="1">
    <location>
        <begin position="1"/>
        <end position="27"/>
    </location>
</feature>
<reference evidence="2 3" key="1">
    <citation type="submission" date="2018-10" db="EMBL/GenBank/DDBJ databases">
        <title>Sequencing the genomes of 1000 actinobacteria strains.</title>
        <authorList>
            <person name="Klenk H.-P."/>
        </authorList>
    </citation>
    <scope>NUCLEOTIDE SEQUENCE [LARGE SCALE GENOMIC DNA]</scope>
    <source>
        <strain evidence="2 3">DSM 43800</strain>
    </source>
</reference>
<accession>A0A495W3Q1</accession>
<keyword evidence="3" id="KW-1185">Reference proteome</keyword>
<keyword evidence="1" id="KW-0732">Signal</keyword>
<evidence type="ECO:0008006" key="4">
    <source>
        <dbReference type="Google" id="ProtNLM"/>
    </source>
</evidence>
<evidence type="ECO:0000313" key="2">
    <source>
        <dbReference type="EMBL" id="RKT55720.1"/>
    </source>
</evidence>
<evidence type="ECO:0000256" key="1">
    <source>
        <dbReference type="SAM" id="SignalP"/>
    </source>
</evidence>
<proteinExistence type="predicted"/>
<evidence type="ECO:0000313" key="3">
    <source>
        <dbReference type="Proteomes" id="UP000282084"/>
    </source>
</evidence>
<protein>
    <recommendedName>
        <fullName evidence="4">ML domain-containing protein</fullName>
    </recommendedName>
</protein>
<comment type="caution">
    <text evidence="2">The sequence shown here is derived from an EMBL/GenBank/DDBJ whole genome shotgun (WGS) entry which is preliminary data.</text>
</comment>
<dbReference type="EMBL" id="RBXO01000001">
    <property type="protein sequence ID" value="RKT55720.1"/>
    <property type="molecule type" value="Genomic_DNA"/>
</dbReference>
<name>A0A495W3Q1_9PSEU</name>
<feature type="chain" id="PRO_5019809677" description="ML domain-containing protein" evidence="1">
    <location>
        <begin position="28"/>
        <end position="113"/>
    </location>
</feature>